<dbReference type="PROSITE" id="PS00108">
    <property type="entry name" value="PROTEIN_KINASE_ST"/>
    <property type="match status" value="1"/>
</dbReference>
<feature type="region of interest" description="Disordered" evidence="1">
    <location>
        <begin position="1"/>
        <end position="29"/>
    </location>
</feature>
<proteinExistence type="predicted"/>
<dbReference type="PANTHER" id="PTHR44167:SF24">
    <property type="entry name" value="SERINE_THREONINE-PROTEIN KINASE CHK2"/>
    <property type="match status" value="1"/>
</dbReference>
<dbReference type="PANTHER" id="PTHR44167">
    <property type="entry name" value="OVARIAN-SPECIFIC SERINE/THREONINE-PROTEIN KINASE LOK-RELATED"/>
    <property type="match status" value="1"/>
</dbReference>
<evidence type="ECO:0000259" key="2">
    <source>
        <dbReference type="PROSITE" id="PS50011"/>
    </source>
</evidence>
<dbReference type="Pfam" id="PF00069">
    <property type="entry name" value="Pkinase"/>
    <property type="match status" value="1"/>
</dbReference>
<dbReference type="Gene3D" id="1.10.510.10">
    <property type="entry name" value="Transferase(Phosphotransferase) domain 1"/>
    <property type="match status" value="1"/>
</dbReference>
<dbReference type="Proteomes" id="UP000294003">
    <property type="component" value="Unassembled WGS sequence"/>
</dbReference>
<name>A0ABY0GSH3_9PEZI</name>
<gene>
    <name evidence="3" type="ORF">DL762_009751</name>
</gene>
<accession>A0ABY0GSH3</accession>
<dbReference type="EMBL" id="QJNS01000572">
    <property type="protein sequence ID" value="RYO76603.1"/>
    <property type="molecule type" value="Genomic_DNA"/>
</dbReference>
<dbReference type="InterPro" id="IPR000719">
    <property type="entry name" value="Prot_kinase_dom"/>
</dbReference>
<feature type="domain" description="Protein kinase" evidence="2">
    <location>
        <begin position="318"/>
        <end position="617"/>
    </location>
</feature>
<evidence type="ECO:0000313" key="3">
    <source>
        <dbReference type="EMBL" id="RYO76603.1"/>
    </source>
</evidence>
<protein>
    <recommendedName>
        <fullName evidence="2">Protein kinase domain-containing protein</fullName>
    </recommendedName>
</protein>
<dbReference type="SUPFAM" id="SSF56112">
    <property type="entry name" value="Protein kinase-like (PK-like)"/>
    <property type="match status" value="1"/>
</dbReference>
<dbReference type="InterPro" id="IPR008271">
    <property type="entry name" value="Ser/Thr_kinase_AS"/>
</dbReference>
<organism evidence="3 4">
    <name type="scientific">Monosporascus cannonballus</name>
    <dbReference type="NCBI Taxonomy" id="155416"/>
    <lineage>
        <taxon>Eukaryota</taxon>
        <taxon>Fungi</taxon>
        <taxon>Dikarya</taxon>
        <taxon>Ascomycota</taxon>
        <taxon>Pezizomycotina</taxon>
        <taxon>Sordariomycetes</taxon>
        <taxon>Xylariomycetidae</taxon>
        <taxon>Xylariales</taxon>
        <taxon>Xylariales incertae sedis</taxon>
        <taxon>Monosporascus</taxon>
    </lineage>
</organism>
<dbReference type="SMART" id="SM00220">
    <property type="entry name" value="S_TKc"/>
    <property type="match status" value="1"/>
</dbReference>
<evidence type="ECO:0000256" key="1">
    <source>
        <dbReference type="SAM" id="MobiDB-lite"/>
    </source>
</evidence>
<keyword evidence="4" id="KW-1185">Reference proteome</keyword>
<feature type="region of interest" description="Disordered" evidence="1">
    <location>
        <begin position="244"/>
        <end position="279"/>
    </location>
</feature>
<dbReference type="PROSITE" id="PS50011">
    <property type="entry name" value="PROTEIN_KINASE_DOM"/>
    <property type="match status" value="1"/>
</dbReference>
<reference evidence="3 4" key="1">
    <citation type="submission" date="2018-06" db="EMBL/GenBank/DDBJ databases">
        <title>Complete Genomes of Monosporascus.</title>
        <authorList>
            <person name="Robinson A.J."/>
            <person name="Natvig D.O."/>
        </authorList>
    </citation>
    <scope>NUCLEOTIDE SEQUENCE [LARGE SCALE GENOMIC DNA]</scope>
    <source>
        <strain evidence="3 4">CBS 609.92</strain>
    </source>
</reference>
<dbReference type="InterPro" id="IPR011009">
    <property type="entry name" value="Kinase-like_dom_sf"/>
</dbReference>
<comment type="caution">
    <text evidence="3">The sequence shown here is derived from an EMBL/GenBank/DDBJ whole genome shotgun (WGS) entry which is preliminary data.</text>
</comment>
<evidence type="ECO:0000313" key="4">
    <source>
        <dbReference type="Proteomes" id="UP000294003"/>
    </source>
</evidence>
<sequence length="617" mass="68526">MSEVNITTQQTESTQPFSDRTESTQPFSQQHGISLHNLCLPPAHSSETDEEWDTAQVRLAVMPTATGTQVDIRPSTGVLEIAAALRPPSSETTGVSWFTLPVADMAPVAVAAITQTAQAPGYEIDARLPPERSEIHCTVYFDPGQDHVYCFNKDEETPIHITFVGDDTSGNPEQPFVVYPLAGVDVAPGTWRLQVCNHAHSKPAVVVTLRKAKSPGRDGPAVAVDLKVMPRRFFEVEATPVVPIGDARKRRRPPKDSQASQASAHDHKRGKETRDEKHTIVRHRAREVGLVSPNPLLALREGQSLNVRAADGGVQYSLTYRDHIAGNNSAQVFTASHSEAETPGQLVVVKVLKVGKQNRLMHSAKMWLKETRIHSFLTEALSRREDTAIVSMISSDARLLTMYQAHVDAVSLASWPHWTETGTHKFTGTIADARRVLGDIAGAIASLHDVGVLHNDIKPANILYSARDGRAVLIDFGLASLRREEHQCLQAGTPWYLPPEFLSAKTREEPSDIFALGVVLLFALRLIGLPDALHRQWMIRHVHGVCRPDEKMRAVRQMSTWLAEVERMRREIERLANEEDKDGHGELYRTVGEMLEPLPEARITAWDLAQRTQNWKP</sequence>